<proteinExistence type="inferred from homology"/>
<comment type="subcellular location">
    <subcellularLocation>
        <location evidence="1 8">Cell membrane</location>
        <topology evidence="1 8">Multi-pass membrane protein</topology>
    </subcellularLocation>
</comment>
<dbReference type="InterPro" id="IPR010065">
    <property type="entry name" value="AA_ABC_transptr_permease_3TM"/>
</dbReference>
<dbReference type="Gene3D" id="1.10.3720.10">
    <property type="entry name" value="MetI-like"/>
    <property type="match status" value="1"/>
</dbReference>
<dbReference type="InterPro" id="IPR000515">
    <property type="entry name" value="MetI-like"/>
</dbReference>
<evidence type="ECO:0000256" key="5">
    <source>
        <dbReference type="ARBA" id="ARBA00022970"/>
    </source>
</evidence>
<evidence type="ECO:0000313" key="10">
    <source>
        <dbReference type="Proteomes" id="UP000560081"/>
    </source>
</evidence>
<dbReference type="PANTHER" id="PTHR30614:SF0">
    <property type="entry name" value="L-CYSTINE TRANSPORT SYSTEM PERMEASE PROTEIN TCYL"/>
    <property type="match status" value="1"/>
</dbReference>
<dbReference type="InterPro" id="IPR035906">
    <property type="entry name" value="MetI-like_sf"/>
</dbReference>
<dbReference type="OrthoDB" id="9814902at2"/>
<keyword evidence="5" id="KW-0029">Amino-acid transport</keyword>
<dbReference type="GO" id="GO:0022857">
    <property type="term" value="F:transmembrane transporter activity"/>
    <property type="evidence" value="ECO:0007669"/>
    <property type="project" value="InterPro"/>
</dbReference>
<reference evidence="9 10" key="1">
    <citation type="submission" date="2020-08" db="EMBL/GenBank/DDBJ databases">
        <title>Sequencing the genomes of 1000 actinobacteria strains.</title>
        <authorList>
            <person name="Klenk H.-P."/>
        </authorList>
    </citation>
    <scope>NUCLEOTIDE SEQUENCE [LARGE SCALE GENOMIC DNA]</scope>
    <source>
        <strain evidence="9 10">DSM 19079</strain>
    </source>
</reference>
<dbReference type="NCBIfam" id="TIGR01726">
    <property type="entry name" value="HEQRo_perm_3TM"/>
    <property type="match status" value="1"/>
</dbReference>
<evidence type="ECO:0000256" key="2">
    <source>
        <dbReference type="ARBA" id="ARBA00022448"/>
    </source>
</evidence>
<keyword evidence="4 8" id="KW-0812">Transmembrane</keyword>
<feature type="transmembrane region" description="Helical" evidence="8">
    <location>
        <begin position="140"/>
        <end position="160"/>
    </location>
</feature>
<keyword evidence="10" id="KW-1185">Reference proteome</keyword>
<feature type="transmembrane region" description="Helical" evidence="8">
    <location>
        <begin position="66"/>
        <end position="92"/>
    </location>
</feature>
<evidence type="ECO:0000256" key="3">
    <source>
        <dbReference type="ARBA" id="ARBA00022475"/>
    </source>
</evidence>
<feature type="transmembrane region" description="Helical" evidence="8">
    <location>
        <begin position="113"/>
        <end position="134"/>
    </location>
</feature>
<feature type="transmembrane region" description="Helical" evidence="8">
    <location>
        <begin position="24"/>
        <end position="46"/>
    </location>
</feature>
<dbReference type="PANTHER" id="PTHR30614">
    <property type="entry name" value="MEMBRANE COMPONENT OF AMINO ACID ABC TRANSPORTER"/>
    <property type="match status" value="1"/>
</dbReference>
<sequence length="276" mass="29683">MSTQAPAPTAAAPRPGRARRRRTVSIAVQAAILVLALVILAFLIDWSTLAENVFNFAAVAPMFPNILLVGLGNTLFYTATSFVVGLLGGILLALMRMSSFAPYRWLATAYVEFFRGVPALLVFLAFGYGVPFAFGVTWPIPVVVMAALGMVSAAYIAETLRAGLQAVPKGQMEAARSLGMPHWRAMVTIVIPQAFRIVLPPLTNEVILLTKDSSLVYVLGLAAHEYELTKFGRDGISALDAGMTPILVAGLCYLVITVPLSLLARRFEARSSRKVS</sequence>
<feature type="transmembrane region" description="Helical" evidence="8">
    <location>
        <begin position="181"/>
        <end position="199"/>
    </location>
</feature>
<gene>
    <name evidence="9" type="ORF">BJ976_000348</name>
</gene>
<dbReference type="GO" id="GO:0043190">
    <property type="term" value="C:ATP-binding cassette (ABC) transporter complex"/>
    <property type="evidence" value="ECO:0007669"/>
    <property type="project" value="InterPro"/>
</dbReference>
<dbReference type="CDD" id="cd06261">
    <property type="entry name" value="TM_PBP2"/>
    <property type="match status" value="1"/>
</dbReference>
<dbReference type="SUPFAM" id="SSF161098">
    <property type="entry name" value="MetI-like"/>
    <property type="match status" value="1"/>
</dbReference>
<name>A0A4Y8X3Q5_9MICC</name>
<dbReference type="PROSITE" id="PS50928">
    <property type="entry name" value="ABC_TM1"/>
    <property type="match status" value="1"/>
</dbReference>
<protein>
    <submittedName>
        <fullName evidence="9">Polar amino acid transport system permease protein</fullName>
    </submittedName>
</protein>
<comment type="caution">
    <text evidence="9">The sequence shown here is derived from an EMBL/GenBank/DDBJ whole genome shotgun (WGS) entry which is preliminary data.</text>
</comment>
<dbReference type="Proteomes" id="UP000560081">
    <property type="component" value="Unassembled WGS sequence"/>
</dbReference>
<dbReference type="EMBL" id="JACHMC010000001">
    <property type="protein sequence ID" value="MBB4881997.1"/>
    <property type="molecule type" value="Genomic_DNA"/>
</dbReference>
<evidence type="ECO:0000256" key="6">
    <source>
        <dbReference type="ARBA" id="ARBA00022989"/>
    </source>
</evidence>
<dbReference type="AlphaFoldDB" id="A0A4Y8X3Q5"/>
<evidence type="ECO:0000256" key="8">
    <source>
        <dbReference type="RuleBase" id="RU363032"/>
    </source>
</evidence>
<keyword evidence="3" id="KW-1003">Cell membrane</keyword>
<evidence type="ECO:0000256" key="4">
    <source>
        <dbReference type="ARBA" id="ARBA00022692"/>
    </source>
</evidence>
<accession>A0A4Y8X3Q5</accession>
<keyword evidence="2 8" id="KW-0813">Transport</keyword>
<dbReference type="Pfam" id="PF00528">
    <property type="entry name" value="BPD_transp_1"/>
    <property type="match status" value="1"/>
</dbReference>
<dbReference type="RefSeq" id="WP_135029843.1">
    <property type="nucleotide sequence ID" value="NZ_BMLA01000003.1"/>
</dbReference>
<evidence type="ECO:0000256" key="7">
    <source>
        <dbReference type="ARBA" id="ARBA00023136"/>
    </source>
</evidence>
<keyword evidence="6 8" id="KW-1133">Transmembrane helix</keyword>
<evidence type="ECO:0000313" key="9">
    <source>
        <dbReference type="EMBL" id="MBB4881997.1"/>
    </source>
</evidence>
<keyword evidence="7 8" id="KW-0472">Membrane</keyword>
<dbReference type="GO" id="GO:0006865">
    <property type="term" value="P:amino acid transport"/>
    <property type="evidence" value="ECO:0007669"/>
    <property type="project" value="UniProtKB-KW"/>
</dbReference>
<organism evidence="9 10">
    <name type="scientific">Micrococcus flavus</name>
    <dbReference type="NCBI Taxonomy" id="384602"/>
    <lineage>
        <taxon>Bacteria</taxon>
        <taxon>Bacillati</taxon>
        <taxon>Actinomycetota</taxon>
        <taxon>Actinomycetes</taxon>
        <taxon>Micrococcales</taxon>
        <taxon>Micrococcaceae</taxon>
        <taxon>Micrococcus</taxon>
    </lineage>
</organism>
<evidence type="ECO:0000256" key="1">
    <source>
        <dbReference type="ARBA" id="ARBA00004651"/>
    </source>
</evidence>
<feature type="transmembrane region" description="Helical" evidence="8">
    <location>
        <begin position="246"/>
        <end position="264"/>
    </location>
</feature>
<comment type="similarity">
    <text evidence="8">Belongs to the binding-protein-dependent transport system permease family.</text>
</comment>
<dbReference type="InterPro" id="IPR043429">
    <property type="entry name" value="ArtM/GltK/GlnP/TcyL/YhdX-like"/>
</dbReference>